<dbReference type="Proteomes" id="UP000728185">
    <property type="component" value="Unassembled WGS sequence"/>
</dbReference>
<name>A0A8E0S5B3_9TREM</name>
<dbReference type="GO" id="GO:0005794">
    <property type="term" value="C:Golgi apparatus"/>
    <property type="evidence" value="ECO:0007669"/>
    <property type="project" value="TreeGrafter"/>
</dbReference>
<dbReference type="Pfam" id="PF00535">
    <property type="entry name" value="Glycos_transf_2"/>
    <property type="match status" value="1"/>
</dbReference>
<gene>
    <name evidence="13" type="ORF">FBUS_01032</name>
</gene>
<keyword evidence="14" id="KW-1185">Reference proteome</keyword>
<evidence type="ECO:0000256" key="5">
    <source>
        <dbReference type="ARBA" id="ARBA00022989"/>
    </source>
</evidence>
<dbReference type="InterPro" id="IPR001173">
    <property type="entry name" value="Glyco_trans_2-like"/>
</dbReference>
<keyword evidence="7" id="KW-1015">Disulfide bond</keyword>
<feature type="transmembrane region" description="Helical" evidence="11">
    <location>
        <begin position="12"/>
        <end position="29"/>
    </location>
</feature>
<keyword evidence="5 11" id="KW-1133">Transmembrane helix</keyword>
<proteinExistence type="inferred from homology"/>
<evidence type="ECO:0000313" key="13">
    <source>
        <dbReference type="EMBL" id="KAA0197396.1"/>
    </source>
</evidence>
<dbReference type="CDD" id="cd02510">
    <property type="entry name" value="pp-GalNAc-T"/>
    <property type="match status" value="1"/>
</dbReference>
<evidence type="ECO:0000256" key="4">
    <source>
        <dbReference type="ARBA" id="ARBA00022968"/>
    </source>
</evidence>
<evidence type="ECO:0000256" key="11">
    <source>
        <dbReference type="SAM" id="Phobius"/>
    </source>
</evidence>
<dbReference type="SUPFAM" id="SSF53448">
    <property type="entry name" value="Nucleotide-diphospho-sugar transferases"/>
    <property type="match status" value="1"/>
</dbReference>
<reference evidence="13" key="1">
    <citation type="submission" date="2019-05" db="EMBL/GenBank/DDBJ databases">
        <title>Annotation for the trematode Fasciolopsis buski.</title>
        <authorList>
            <person name="Choi Y.-J."/>
        </authorList>
    </citation>
    <scope>NUCLEOTIDE SEQUENCE</scope>
    <source>
        <strain evidence="13">HT</strain>
        <tissue evidence="13">Whole worm</tissue>
    </source>
</reference>
<keyword evidence="3 11" id="KW-0812">Transmembrane</keyword>
<dbReference type="InterPro" id="IPR045885">
    <property type="entry name" value="GalNAc-T"/>
</dbReference>
<keyword evidence="4" id="KW-0735">Signal-anchor</keyword>
<dbReference type="PANTHER" id="PTHR11675">
    <property type="entry name" value="N-ACETYLGALACTOSAMINYLTRANSFERASE"/>
    <property type="match status" value="1"/>
</dbReference>
<dbReference type="PANTHER" id="PTHR11675:SF134">
    <property type="entry name" value="N-ACETYLGALACTOSAMINYLTRANSFERASE 4-RELATED"/>
    <property type="match status" value="1"/>
</dbReference>
<comment type="subcellular location">
    <subcellularLocation>
        <location evidence="10">Endomembrane system</location>
        <topology evidence="10">Single-pass type II membrane protein</topology>
    </subcellularLocation>
</comment>
<dbReference type="FunFam" id="3.90.550.10:FF:000053">
    <property type="entry name" value="Polypeptide N-acetylgalactosaminyltransferase"/>
    <property type="match status" value="1"/>
</dbReference>
<dbReference type="Gene3D" id="2.80.10.50">
    <property type="match status" value="1"/>
</dbReference>
<keyword evidence="6 11" id="KW-0472">Membrane</keyword>
<keyword evidence="9" id="KW-0464">Manganese</keyword>
<dbReference type="OrthoDB" id="6159198at2759"/>
<organism evidence="13 14">
    <name type="scientific">Fasciolopsis buskii</name>
    <dbReference type="NCBI Taxonomy" id="27845"/>
    <lineage>
        <taxon>Eukaryota</taxon>
        <taxon>Metazoa</taxon>
        <taxon>Spiralia</taxon>
        <taxon>Lophotrochozoa</taxon>
        <taxon>Platyhelminthes</taxon>
        <taxon>Trematoda</taxon>
        <taxon>Digenea</taxon>
        <taxon>Plagiorchiida</taxon>
        <taxon>Echinostomata</taxon>
        <taxon>Echinostomatoidea</taxon>
        <taxon>Fasciolidae</taxon>
        <taxon>Fasciolopsis</taxon>
    </lineage>
</organism>
<comment type="cofactor">
    <cofactor evidence="1">
        <name>Mn(2+)</name>
        <dbReference type="ChEBI" id="CHEBI:29035"/>
    </cofactor>
</comment>
<evidence type="ECO:0000313" key="14">
    <source>
        <dbReference type="Proteomes" id="UP000728185"/>
    </source>
</evidence>
<dbReference type="Gene3D" id="3.90.550.10">
    <property type="entry name" value="Spore Coat Polysaccharide Biosynthesis Protein SpsA, Chain A"/>
    <property type="match status" value="1"/>
</dbReference>
<dbReference type="GO" id="GO:0004653">
    <property type="term" value="F:polypeptide N-acetylgalactosaminyltransferase activity"/>
    <property type="evidence" value="ECO:0007669"/>
    <property type="project" value="TreeGrafter"/>
</dbReference>
<evidence type="ECO:0000256" key="10">
    <source>
        <dbReference type="ARBA" id="ARBA00060399"/>
    </source>
</evidence>
<evidence type="ECO:0000256" key="2">
    <source>
        <dbReference type="ARBA" id="ARBA00005680"/>
    </source>
</evidence>
<accession>A0A8E0S5B3</accession>
<evidence type="ECO:0000256" key="8">
    <source>
        <dbReference type="ARBA" id="ARBA00023180"/>
    </source>
</evidence>
<dbReference type="EMBL" id="LUCM01002402">
    <property type="protein sequence ID" value="KAA0197396.1"/>
    <property type="molecule type" value="Genomic_DNA"/>
</dbReference>
<dbReference type="InterPro" id="IPR029044">
    <property type="entry name" value="Nucleotide-diphossugar_trans"/>
</dbReference>
<evidence type="ECO:0000256" key="6">
    <source>
        <dbReference type="ARBA" id="ARBA00023136"/>
    </source>
</evidence>
<keyword evidence="8" id="KW-0325">Glycoprotein</keyword>
<sequence>MRIKLGRRRRSQFFLLLFTLFYLVLFFKLRHWEVAFDKEETVWEDKELNLKENDRVGPGEQGIPVLMTESEKKGEQYYYIPNGYNKLVSDKIALDRSLPDIRPQKCKTMPYLRNLSTVSVVIPFFEEHWSALLRTFISIVNRSPKQLLKEVILVDDGSQERPELKEELDEYLKKNYPNGLVRVIRSRTHEGLIRARILGAKNATGEVLVFLDSHCEVTRNWLPPLLDPIARDYRTVTCPLIDSIDAGTFQYQARDGGPRGAFTWEMYYVRLPKLPKDEPYPEKPFEDLIMAGGLLAVSRKWFWEMGAYDPELQIWGGEQFEISFKVWMCGGSLLDIPCSRVGHVFRTKGPFFNGTVPEGDYVGRNYKRVIEVWLDEYKQYVYSRRPHYLEIDAGNLTEQHAIRKRLNCKSFKWFVENCAQDVAQKYPLIDPLPAASGDIRPVDDKTLCVDASDASRVRLEECIRDSVNRTGTQNFVFTVHDEIHPVNL</sequence>
<evidence type="ECO:0000256" key="1">
    <source>
        <dbReference type="ARBA" id="ARBA00001936"/>
    </source>
</evidence>
<evidence type="ECO:0000259" key="12">
    <source>
        <dbReference type="Pfam" id="PF00535"/>
    </source>
</evidence>
<comment type="caution">
    <text evidence="13">The sequence shown here is derived from an EMBL/GenBank/DDBJ whole genome shotgun (WGS) entry which is preliminary data.</text>
</comment>
<evidence type="ECO:0000256" key="3">
    <source>
        <dbReference type="ARBA" id="ARBA00022692"/>
    </source>
</evidence>
<feature type="domain" description="Glycosyltransferase 2-like" evidence="12">
    <location>
        <begin position="119"/>
        <end position="305"/>
    </location>
</feature>
<comment type="similarity">
    <text evidence="2">Belongs to the glycosyltransferase 2 family. GalNAc-T subfamily.</text>
</comment>
<protein>
    <submittedName>
        <fullName evidence="13">Polypeptide N-acetylgalactosaminyltransferase</fullName>
    </submittedName>
</protein>
<evidence type="ECO:0000256" key="7">
    <source>
        <dbReference type="ARBA" id="ARBA00023157"/>
    </source>
</evidence>
<evidence type="ECO:0000256" key="9">
    <source>
        <dbReference type="ARBA" id="ARBA00023211"/>
    </source>
</evidence>
<dbReference type="GO" id="GO:0006493">
    <property type="term" value="P:protein O-linked glycosylation"/>
    <property type="evidence" value="ECO:0007669"/>
    <property type="project" value="TreeGrafter"/>
</dbReference>
<dbReference type="AlphaFoldDB" id="A0A8E0S5B3"/>